<accession>A0ABS7KY26</accession>
<sequence length="209" mass="25544">MGNYFKKKKNDIDILNHIDIIINLQKILMGYHSVEKNSILSEIGRRVDRIFVMTKKLDIGFNELNYYEKCVLDKVKKQLKRIEDIDYIDIYRRGMYKDEICIERVDESNLRVVDQVEIGKIKKINFNIVEEDFINYLFKYKKKCNKDALREYAKEYVRRSNLKKSSLQYINLIVDMPCESLKYWYKNRYEWDEHSRDEFRLISDRELEF</sequence>
<evidence type="ECO:0000313" key="1">
    <source>
        <dbReference type="EMBL" id="MBY0755709.1"/>
    </source>
</evidence>
<reference evidence="1 2" key="1">
    <citation type="journal article" date="2021" name="Cell Host Microbe">
        <title>in vivo commensal control of Clostridioides difficile virulence.</title>
        <authorList>
            <person name="Girinathan B.P."/>
            <person name="Dibenedetto N."/>
            <person name="Worley J.N."/>
            <person name="Peltier J."/>
            <person name="Arrieta-Ortiz M.L."/>
            <person name="Rupa Christinal Immanuel S."/>
            <person name="Lavin R."/>
            <person name="Delaney M.L."/>
            <person name="Cummins C."/>
            <person name="Hoffmann M."/>
            <person name="Luo Y."/>
            <person name="Gonzalez-Escalona N."/>
            <person name="Allard M."/>
            <person name="Onderdonk A.B."/>
            <person name="Gerber G.K."/>
            <person name="Sonenshein A.L."/>
            <person name="Baliga N."/>
            <person name="Dupuy B."/>
            <person name="Bry L."/>
        </authorList>
    </citation>
    <scope>NUCLEOTIDE SEQUENCE [LARGE SCALE GENOMIC DNA]</scope>
    <source>
        <strain evidence="1 2">DSM 599</strain>
    </source>
</reference>
<comment type="caution">
    <text evidence="1">The sequence shown here is derived from an EMBL/GenBank/DDBJ whole genome shotgun (WGS) entry which is preliminary data.</text>
</comment>
<dbReference type="RefSeq" id="WP_221861077.1">
    <property type="nucleotide sequence ID" value="NZ_JAIKTU010000007.1"/>
</dbReference>
<dbReference type="Proteomes" id="UP001299068">
    <property type="component" value="Unassembled WGS sequence"/>
</dbReference>
<evidence type="ECO:0000313" key="2">
    <source>
        <dbReference type="Proteomes" id="UP001299068"/>
    </source>
</evidence>
<gene>
    <name evidence="1" type="ORF">K5V21_09575</name>
</gene>
<dbReference type="EMBL" id="JAIKTU010000007">
    <property type="protein sequence ID" value="MBY0755709.1"/>
    <property type="molecule type" value="Genomic_DNA"/>
</dbReference>
<organism evidence="1 2">
    <name type="scientific">Clostridium sardiniense</name>
    <name type="common">Clostridium absonum</name>
    <dbReference type="NCBI Taxonomy" id="29369"/>
    <lineage>
        <taxon>Bacteria</taxon>
        <taxon>Bacillati</taxon>
        <taxon>Bacillota</taxon>
        <taxon>Clostridia</taxon>
        <taxon>Eubacteriales</taxon>
        <taxon>Clostridiaceae</taxon>
        <taxon>Clostridium</taxon>
    </lineage>
</organism>
<evidence type="ECO:0008006" key="3">
    <source>
        <dbReference type="Google" id="ProtNLM"/>
    </source>
</evidence>
<name>A0ABS7KY26_CLOSR</name>
<protein>
    <recommendedName>
        <fullName evidence="3">Spore coat protein</fullName>
    </recommendedName>
</protein>
<keyword evidence="2" id="KW-1185">Reference proteome</keyword>
<proteinExistence type="predicted"/>